<sequence>MSLLALLADVHGNREALDACLADAKARGATQFVFLGDLVGYGADPAYVVDLAMRRQSDGAILVRGNHDAAIMDGGYEMNDDARAAIDWTRENLDKEQRTFLANLPLTAELNDILFVHADASAPARWIYVTGAFGAQSSMRATPKRLTFCGHVHRQQLYRSSVFGPPGAKTPEADIPIKIDGSRKWLAVLGAVGQPRDNNPAAAYALYDTAASRLIFRRIPYDIPAAARKIRAAGLPETLAKRLFTGR</sequence>
<dbReference type="InterPro" id="IPR011152">
    <property type="entry name" value="Pesterase_MJ0912"/>
</dbReference>
<protein>
    <submittedName>
        <fullName evidence="3">Calcineurin-like phosphoesterase family protein</fullName>
    </submittedName>
</protein>
<dbReference type="AlphaFoldDB" id="A0A3D9YXH8"/>
<comment type="caution">
    <text evidence="3">The sequence shown here is derived from an EMBL/GenBank/DDBJ whole genome shotgun (WGS) entry which is preliminary data.</text>
</comment>
<dbReference type="GO" id="GO:0016791">
    <property type="term" value="F:phosphatase activity"/>
    <property type="evidence" value="ECO:0007669"/>
    <property type="project" value="TreeGrafter"/>
</dbReference>
<name>A0A3D9YXH8_9HYPH</name>
<dbReference type="InterPro" id="IPR024654">
    <property type="entry name" value="Calcineurin-like_PHP_lpxH"/>
</dbReference>
<feature type="domain" description="Calcineurin-like phosphoesterase" evidence="2">
    <location>
        <begin position="4"/>
        <end position="210"/>
    </location>
</feature>
<accession>A0A3D9YXH8</accession>
<dbReference type="Pfam" id="PF12850">
    <property type="entry name" value="Metallophos_2"/>
    <property type="match status" value="1"/>
</dbReference>
<evidence type="ECO:0000259" key="2">
    <source>
        <dbReference type="Pfam" id="PF12850"/>
    </source>
</evidence>
<dbReference type="GO" id="GO:0005737">
    <property type="term" value="C:cytoplasm"/>
    <property type="evidence" value="ECO:0007669"/>
    <property type="project" value="TreeGrafter"/>
</dbReference>
<keyword evidence="4" id="KW-1185">Reference proteome</keyword>
<dbReference type="EMBL" id="QUMO01000003">
    <property type="protein sequence ID" value="REF86401.1"/>
    <property type="molecule type" value="Genomic_DNA"/>
</dbReference>
<evidence type="ECO:0000256" key="1">
    <source>
        <dbReference type="ARBA" id="ARBA00008950"/>
    </source>
</evidence>
<dbReference type="PANTHER" id="PTHR42850:SF2">
    <property type="entry name" value="BLL5683 PROTEIN"/>
    <property type="match status" value="1"/>
</dbReference>
<dbReference type="Proteomes" id="UP000256900">
    <property type="component" value="Unassembled WGS sequence"/>
</dbReference>
<dbReference type="InterPro" id="IPR050126">
    <property type="entry name" value="Ap4A_hydrolase"/>
</dbReference>
<dbReference type="SUPFAM" id="SSF56300">
    <property type="entry name" value="Metallo-dependent phosphatases"/>
    <property type="match status" value="1"/>
</dbReference>
<dbReference type="PIRSF" id="PIRSF000883">
    <property type="entry name" value="Pesterase_MJ0912"/>
    <property type="match status" value="1"/>
</dbReference>
<proteinExistence type="inferred from homology"/>
<evidence type="ECO:0000313" key="4">
    <source>
        <dbReference type="Proteomes" id="UP000256900"/>
    </source>
</evidence>
<reference evidence="3 4" key="1">
    <citation type="submission" date="2018-08" db="EMBL/GenBank/DDBJ databases">
        <title>Genomic Encyclopedia of Type Strains, Phase IV (KMG-IV): sequencing the most valuable type-strain genomes for metagenomic binning, comparative biology and taxonomic classification.</title>
        <authorList>
            <person name="Goeker M."/>
        </authorList>
    </citation>
    <scope>NUCLEOTIDE SEQUENCE [LARGE SCALE GENOMIC DNA]</scope>
    <source>
        <strain evidence="3 4">BW863</strain>
    </source>
</reference>
<dbReference type="InterPro" id="IPR029052">
    <property type="entry name" value="Metallo-depent_PP-like"/>
</dbReference>
<dbReference type="PANTHER" id="PTHR42850">
    <property type="entry name" value="METALLOPHOSPHOESTERASE"/>
    <property type="match status" value="1"/>
</dbReference>
<organism evidence="3 4">
    <name type="scientific">Methylovirgula ligni</name>
    <dbReference type="NCBI Taxonomy" id="569860"/>
    <lineage>
        <taxon>Bacteria</taxon>
        <taxon>Pseudomonadati</taxon>
        <taxon>Pseudomonadota</taxon>
        <taxon>Alphaproteobacteria</taxon>
        <taxon>Hyphomicrobiales</taxon>
        <taxon>Beijerinckiaceae</taxon>
        <taxon>Methylovirgula</taxon>
    </lineage>
</organism>
<dbReference type="RefSeq" id="WP_245411297.1">
    <property type="nucleotide sequence ID" value="NZ_CP025086.1"/>
</dbReference>
<evidence type="ECO:0000313" key="3">
    <source>
        <dbReference type="EMBL" id="REF86401.1"/>
    </source>
</evidence>
<comment type="similarity">
    <text evidence="1">Belongs to the metallophosphoesterase superfamily. YfcE family.</text>
</comment>
<gene>
    <name evidence="3" type="ORF">DES32_2453</name>
</gene>
<dbReference type="Gene3D" id="3.60.21.10">
    <property type="match status" value="1"/>
</dbReference>